<comment type="caution">
    <text evidence="2">The sequence shown here is derived from an EMBL/GenBank/DDBJ whole genome shotgun (WGS) entry which is preliminary data.</text>
</comment>
<dbReference type="RefSeq" id="WP_300990430.1">
    <property type="nucleotide sequence ID" value="NZ_CP129235.1"/>
</dbReference>
<name>A0ABT8NB34_9BACL</name>
<feature type="transmembrane region" description="Helical" evidence="1">
    <location>
        <begin position="36"/>
        <end position="58"/>
    </location>
</feature>
<feature type="transmembrane region" description="Helical" evidence="1">
    <location>
        <begin position="210"/>
        <end position="230"/>
    </location>
</feature>
<feature type="transmembrane region" description="Helical" evidence="1">
    <location>
        <begin position="144"/>
        <end position="162"/>
    </location>
</feature>
<dbReference type="Proteomes" id="UP001172142">
    <property type="component" value="Unassembled WGS sequence"/>
</dbReference>
<gene>
    <name evidence="2" type="ORF">QWY13_06240</name>
</gene>
<accession>A0ABT8NB34</accession>
<keyword evidence="1" id="KW-1133">Transmembrane helix</keyword>
<evidence type="ECO:0000256" key="1">
    <source>
        <dbReference type="SAM" id="Phobius"/>
    </source>
</evidence>
<dbReference type="InterPro" id="IPR011435">
    <property type="entry name" value="UmpAB"/>
</dbReference>
<dbReference type="EMBL" id="JAUJWU010000001">
    <property type="protein sequence ID" value="MDN7245095.1"/>
    <property type="molecule type" value="Genomic_DNA"/>
</dbReference>
<evidence type="ECO:0000313" key="2">
    <source>
        <dbReference type="EMBL" id="MDN7245095.1"/>
    </source>
</evidence>
<keyword evidence="1" id="KW-0472">Membrane</keyword>
<evidence type="ECO:0000313" key="3">
    <source>
        <dbReference type="Proteomes" id="UP001172142"/>
    </source>
</evidence>
<feature type="transmembrane region" description="Helical" evidence="1">
    <location>
        <begin position="79"/>
        <end position="96"/>
    </location>
</feature>
<organism evidence="2 3">
    <name type="scientific">Planococcus shenhongbingii</name>
    <dbReference type="NCBI Taxonomy" id="3058398"/>
    <lineage>
        <taxon>Bacteria</taxon>
        <taxon>Bacillati</taxon>
        <taxon>Bacillota</taxon>
        <taxon>Bacilli</taxon>
        <taxon>Bacillales</taxon>
        <taxon>Caryophanaceae</taxon>
        <taxon>Planococcus</taxon>
    </lineage>
</organism>
<dbReference type="Pfam" id="PF07556">
    <property type="entry name" value="DUF1538"/>
    <property type="match status" value="1"/>
</dbReference>
<feature type="transmembrane region" description="Helical" evidence="1">
    <location>
        <begin position="116"/>
        <end position="137"/>
    </location>
</feature>
<sequence length="231" mass="24137">MENIKDTFKEVAAAILPVTIVVIILQVTLMRLPLEALLQFLVGVAFVSIGFFLFLLGVTAGLLPVGELIGKRLPQTKKSWLIIGTGFLLGLAVTIAEPDVRVLAKQIDQVSGGEISSGILVMAVALGLAIFVAAAMVRTIFSIPIHYMLIGGYALVFILSIFVPEDFVSISFDAGGVTTGPMAVPFILALGVGVASVLRSPTADSSEGFGLIGLASIGPILAIMLLGVLFQ</sequence>
<feature type="transmembrane region" description="Helical" evidence="1">
    <location>
        <begin position="182"/>
        <end position="198"/>
    </location>
</feature>
<keyword evidence="3" id="KW-1185">Reference proteome</keyword>
<feature type="transmembrane region" description="Helical" evidence="1">
    <location>
        <begin position="12"/>
        <end position="30"/>
    </location>
</feature>
<proteinExistence type="predicted"/>
<reference evidence="2 3" key="1">
    <citation type="submission" date="2023-07" db="EMBL/GenBank/DDBJ databases">
        <title>Novel species in genus Planococcus.</title>
        <authorList>
            <person name="Ning S."/>
        </authorList>
    </citation>
    <scope>NUCLEOTIDE SEQUENCE [LARGE SCALE GENOMIC DNA]</scope>
    <source>
        <strain evidence="2 3">N017</strain>
    </source>
</reference>
<protein>
    <submittedName>
        <fullName evidence="2">DUF1538 domain-containing protein</fullName>
    </submittedName>
</protein>
<keyword evidence="1" id="KW-0812">Transmembrane</keyword>